<proteinExistence type="predicted"/>
<reference evidence="1" key="1">
    <citation type="submission" date="2021-02" db="EMBL/GenBank/DDBJ databases">
        <authorList>
            <person name="Nowell W R."/>
        </authorList>
    </citation>
    <scope>NUCLEOTIDE SEQUENCE</scope>
</reference>
<accession>A0A814UJM5</accession>
<protein>
    <submittedName>
        <fullName evidence="1">Uncharacterized protein</fullName>
    </submittedName>
</protein>
<dbReference type="Proteomes" id="UP000663881">
    <property type="component" value="Unassembled WGS sequence"/>
</dbReference>
<dbReference type="Proteomes" id="UP000663891">
    <property type="component" value="Unassembled WGS sequence"/>
</dbReference>
<dbReference type="EMBL" id="CAJNON010000294">
    <property type="protein sequence ID" value="CAF1175569.1"/>
    <property type="molecule type" value="Genomic_DNA"/>
</dbReference>
<dbReference type="AlphaFoldDB" id="A0A814UJM5"/>
<organism evidence="1 3">
    <name type="scientific">Adineta steineri</name>
    <dbReference type="NCBI Taxonomy" id="433720"/>
    <lineage>
        <taxon>Eukaryota</taxon>
        <taxon>Metazoa</taxon>
        <taxon>Spiralia</taxon>
        <taxon>Gnathifera</taxon>
        <taxon>Rotifera</taxon>
        <taxon>Eurotatoria</taxon>
        <taxon>Bdelloidea</taxon>
        <taxon>Adinetida</taxon>
        <taxon>Adinetidae</taxon>
        <taxon>Adineta</taxon>
    </lineage>
</organism>
<evidence type="ECO:0000313" key="2">
    <source>
        <dbReference type="EMBL" id="CAF3827911.1"/>
    </source>
</evidence>
<comment type="caution">
    <text evidence="1">The sequence shown here is derived from an EMBL/GenBank/DDBJ whole genome shotgun (WGS) entry which is preliminary data.</text>
</comment>
<gene>
    <name evidence="2" type="ORF">OKA104_LOCUS20103</name>
    <name evidence="1" type="ORF">VCS650_LOCUS24179</name>
</gene>
<sequence length="129" mass="14446">MGNNLPHQGDGSEFSNEELSCKGRVCRKCGWCRDWYWTPGWLYGTNYTKRADATCTYFTYIDAPGYDPNGHVSGPVTITDQGVDEGFFSSYANDGIDRCRHLSFGQYLAYKSGVPARSIRLCGCEDNRA</sequence>
<evidence type="ECO:0000313" key="1">
    <source>
        <dbReference type="EMBL" id="CAF1175569.1"/>
    </source>
</evidence>
<dbReference type="OrthoDB" id="10562028at2759"/>
<dbReference type="EMBL" id="CAJOAY010001325">
    <property type="protein sequence ID" value="CAF3827911.1"/>
    <property type="molecule type" value="Genomic_DNA"/>
</dbReference>
<name>A0A814UJM5_9BILA</name>
<evidence type="ECO:0000313" key="3">
    <source>
        <dbReference type="Proteomes" id="UP000663891"/>
    </source>
</evidence>